<sequence>MSHRALGVCLCTLCLPTSCIIADIEKDYCRSGGTQKARYRIRSSENGQTAQRGKTALPRFCESAVIYSDASVTVSIYISALDEAFREIANLPIAIACTIHPISTPPRVRNHAVGIIHLTTKPAMCSTVVPRIKTSISTSRSMANDKDTKERAISGLSITAAEQEERASLASLSGDDRVLLSESEERLVVHTCH</sequence>
<name>A0A166SY32_9AGAM</name>
<feature type="chain" id="PRO_5007879791" evidence="1">
    <location>
        <begin position="22"/>
        <end position="193"/>
    </location>
</feature>
<dbReference type="AlphaFoldDB" id="A0A166SY32"/>
<protein>
    <submittedName>
        <fullName evidence="2">Uncharacterized protein</fullName>
    </submittedName>
</protein>
<accession>A0A166SY32</accession>
<evidence type="ECO:0000256" key="1">
    <source>
        <dbReference type="SAM" id="SignalP"/>
    </source>
</evidence>
<proteinExistence type="predicted"/>
<gene>
    <name evidence="2" type="ORF">FIBSPDRAFT_926798</name>
</gene>
<evidence type="ECO:0000313" key="3">
    <source>
        <dbReference type="Proteomes" id="UP000076532"/>
    </source>
</evidence>
<feature type="signal peptide" evidence="1">
    <location>
        <begin position="1"/>
        <end position="21"/>
    </location>
</feature>
<dbReference type="Proteomes" id="UP000076532">
    <property type="component" value="Unassembled WGS sequence"/>
</dbReference>
<evidence type="ECO:0000313" key="2">
    <source>
        <dbReference type="EMBL" id="KZP29972.1"/>
    </source>
</evidence>
<reference evidence="2 3" key="1">
    <citation type="journal article" date="2016" name="Mol. Biol. Evol.">
        <title>Comparative Genomics of Early-Diverging Mushroom-Forming Fungi Provides Insights into the Origins of Lignocellulose Decay Capabilities.</title>
        <authorList>
            <person name="Nagy L.G."/>
            <person name="Riley R."/>
            <person name="Tritt A."/>
            <person name="Adam C."/>
            <person name="Daum C."/>
            <person name="Floudas D."/>
            <person name="Sun H."/>
            <person name="Yadav J.S."/>
            <person name="Pangilinan J."/>
            <person name="Larsson K.H."/>
            <person name="Matsuura K."/>
            <person name="Barry K."/>
            <person name="Labutti K."/>
            <person name="Kuo R."/>
            <person name="Ohm R.A."/>
            <person name="Bhattacharya S.S."/>
            <person name="Shirouzu T."/>
            <person name="Yoshinaga Y."/>
            <person name="Martin F.M."/>
            <person name="Grigoriev I.V."/>
            <person name="Hibbett D.S."/>
        </authorList>
    </citation>
    <scope>NUCLEOTIDE SEQUENCE [LARGE SCALE GENOMIC DNA]</scope>
    <source>
        <strain evidence="2 3">CBS 109695</strain>
    </source>
</reference>
<organism evidence="2 3">
    <name type="scientific">Athelia psychrophila</name>
    <dbReference type="NCBI Taxonomy" id="1759441"/>
    <lineage>
        <taxon>Eukaryota</taxon>
        <taxon>Fungi</taxon>
        <taxon>Dikarya</taxon>
        <taxon>Basidiomycota</taxon>
        <taxon>Agaricomycotina</taxon>
        <taxon>Agaricomycetes</taxon>
        <taxon>Agaricomycetidae</taxon>
        <taxon>Atheliales</taxon>
        <taxon>Atheliaceae</taxon>
        <taxon>Athelia</taxon>
    </lineage>
</organism>
<dbReference type="EMBL" id="KV417496">
    <property type="protein sequence ID" value="KZP29972.1"/>
    <property type="molecule type" value="Genomic_DNA"/>
</dbReference>
<keyword evidence="3" id="KW-1185">Reference proteome</keyword>
<keyword evidence="1" id="KW-0732">Signal</keyword>